<feature type="compositionally biased region" description="Basic residues" evidence="1">
    <location>
        <begin position="1"/>
        <end position="14"/>
    </location>
</feature>
<proteinExistence type="predicted"/>
<sequence length="191" mass="20597">MGLQHFRLHRKCSHRGRDLNPRPAGQQPSTLATRPPRQGAFTIFCGGPGCSDVALPEAKRAEATESDEESTSSTVFESASDEDARKDVAGLLISSLLGDQDLGGSEWHAVKAGVAERFRELGKRRAREERTGVNVVSNTILLLSKPLSGGPGVTAAPTSLSKEYRIPLQGRWPACEPQQVQSPGKWRLDAA</sequence>
<dbReference type="AlphaFoldDB" id="A0A9J6EJP3"/>
<dbReference type="EMBL" id="JABSTU010000003">
    <property type="protein sequence ID" value="KAH8034697.1"/>
    <property type="molecule type" value="Genomic_DNA"/>
</dbReference>
<organism evidence="2 3">
    <name type="scientific">Rhipicephalus microplus</name>
    <name type="common">Cattle tick</name>
    <name type="synonym">Boophilus microplus</name>
    <dbReference type="NCBI Taxonomy" id="6941"/>
    <lineage>
        <taxon>Eukaryota</taxon>
        <taxon>Metazoa</taxon>
        <taxon>Ecdysozoa</taxon>
        <taxon>Arthropoda</taxon>
        <taxon>Chelicerata</taxon>
        <taxon>Arachnida</taxon>
        <taxon>Acari</taxon>
        <taxon>Parasitiformes</taxon>
        <taxon>Ixodida</taxon>
        <taxon>Ixodoidea</taxon>
        <taxon>Ixodidae</taxon>
        <taxon>Rhipicephalinae</taxon>
        <taxon>Rhipicephalus</taxon>
        <taxon>Boophilus</taxon>
    </lineage>
</organism>
<name>A0A9J6EJP3_RHIMP</name>
<gene>
    <name evidence="2" type="ORF">HPB51_000531</name>
</gene>
<reference evidence="2" key="2">
    <citation type="submission" date="2021-09" db="EMBL/GenBank/DDBJ databases">
        <authorList>
            <person name="Jia N."/>
            <person name="Wang J."/>
            <person name="Shi W."/>
            <person name="Du L."/>
            <person name="Sun Y."/>
            <person name="Zhan W."/>
            <person name="Jiang J."/>
            <person name="Wang Q."/>
            <person name="Zhang B."/>
            <person name="Ji P."/>
            <person name="Sakyi L.B."/>
            <person name="Cui X."/>
            <person name="Yuan T."/>
            <person name="Jiang B."/>
            <person name="Yang W."/>
            <person name="Lam T.T.-Y."/>
            <person name="Chang Q."/>
            <person name="Ding S."/>
            <person name="Wang X."/>
            <person name="Zhu J."/>
            <person name="Ruan X."/>
            <person name="Zhao L."/>
            <person name="Wei J."/>
            <person name="Que T."/>
            <person name="Du C."/>
            <person name="Cheng J."/>
            <person name="Dai P."/>
            <person name="Han X."/>
            <person name="Huang E."/>
            <person name="Gao Y."/>
            <person name="Liu J."/>
            <person name="Shao H."/>
            <person name="Ye R."/>
            <person name="Li L."/>
            <person name="Wei W."/>
            <person name="Wang X."/>
            <person name="Wang C."/>
            <person name="Huo Q."/>
            <person name="Li W."/>
            <person name="Guo W."/>
            <person name="Chen H."/>
            <person name="Chen S."/>
            <person name="Zhou L."/>
            <person name="Zhou L."/>
            <person name="Ni X."/>
            <person name="Tian J."/>
            <person name="Zhou Y."/>
            <person name="Sheng Y."/>
            <person name="Liu T."/>
            <person name="Pan Y."/>
            <person name="Xia L."/>
            <person name="Li J."/>
            <person name="Zhao F."/>
            <person name="Cao W."/>
        </authorList>
    </citation>
    <scope>NUCLEOTIDE SEQUENCE</scope>
    <source>
        <strain evidence="2">Rmic-2018</strain>
        <tissue evidence="2">Larvae</tissue>
    </source>
</reference>
<comment type="caution">
    <text evidence="2">The sequence shown here is derived from an EMBL/GenBank/DDBJ whole genome shotgun (WGS) entry which is preliminary data.</text>
</comment>
<feature type="region of interest" description="Disordered" evidence="1">
    <location>
        <begin position="58"/>
        <end position="81"/>
    </location>
</feature>
<evidence type="ECO:0000313" key="2">
    <source>
        <dbReference type="EMBL" id="KAH8034697.1"/>
    </source>
</evidence>
<evidence type="ECO:0000256" key="1">
    <source>
        <dbReference type="SAM" id="MobiDB-lite"/>
    </source>
</evidence>
<keyword evidence="3" id="KW-1185">Reference proteome</keyword>
<protein>
    <submittedName>
        <fullName evidence="2">Uncharacterized protein</fullName>
    </submittedName>
</protein>
<reference evidence="2" key="1">
    <citation type="journal article" date="2020" name="Cell">
        <title>Large-Scale Comparative Analyses of Tick Genomes Elucidate Their Genetic Diversity and Vector Capacities.</title>
        <authorList>
            <consortium name="Tick Genome and Microbiome Consortium (TIGMIC)"/>
            <person name="Jia N."/>
            <person name="Wang J."/>
            <person name="Shi W."/>
            <person name="Du L."/>
            <person name="Sun Y."/>
            <person name="Zhan W."/>
            <person name="Jiang J.F."/>
            <person name="Wang Q."/>
            <person name="Zhang B."/>
            <person name="Ji P."/>
            <person name="Bell-Sakyi L."/>
            <person name="Cui X.M."/>
            <person name="Yuan T.T."/>
            <person name="Jiang B.G."/>
            <person name="Yang W.F."/>
            <person name="Lam T.T."/>
            <person name="Chang Q.C."/>
            <person name="Ding S.J."/>
            <person name="Wang X.J."/>
            <person name="Zhu J.G."/>
            <person name="Ruan X.D."/>
            <person name="Zhao L."/>
            <person name="Wei J.T."/>
            <person name="Ye R.Z."/>
            <person name="Que T.C."/>
            <person name="Du C.H."/>
            <person name="Zhou Y.H."/>
            <person name="Cheng J.X."/>
            <person name="Dai P.F."/>
            <person name="Guo W.B."/>
            <person name="Han X.H."/>
            <person name="Huang E.J."/>
            <person name="Li L.F."/>
            <person name="Wei W."/>
            <person name="Gao Y.C."/>
            <person name="Liu J.Z."/>
            <person name="Shao H.Z."/>
            <person name="Wang X."/>
            <person name="Wang C.C."/>
            <person name="Yang T.C."/>
            <person name="Huo Q.B."/>
            <person name="Li W."/>
            <person name="Chen H.Y."/>
            <person name="Chen S.E."/>
            <person name="Zhou L.G."/>
            <person name="Ni X.B."/>
            <person name="Tian J.H."/>
            <person name="Sheng Y."/>
            <person name="Liu T."/>
            <person name="Pan Y.S."/>
            <person name="Xia L.Y."/>
            <person name="Li J."/>
            <person name="Zhao F."/>
            <person name="Cao W.C."/>
        </authorList>
    </citation>
    <scope>NUCLEOTIDE SEQUENCE</scope>
    <source>
        <strain evidence="2">Rmic-2018</strain>
    </source>
</reference>
<accession>A0A9J6EJP3</accession>
<evidence type="ECO:0000313" key="3">
    <source>
        <dbReference type="Proteomes" id="UP000821866"/>
    </source>
</evidence>
<feature type="region of interest" description="Disordered" evidence="1">
    <location>
        <begin position="1"/>
        <end position="38"/>
    </location>
</feature>
<dbReference type="Proteomes" id="UP000821866">
    <property type="component" value="Chromosome 11"/>
</dbReference>